<evidence type="ECO:0000313" key="2">
    <source>
        <dbReference type="EMBL" id="MDR5894440.1"/>
    </source>
</evidence>
<feature type="transmembrane region" description="Helical" evidence="1">
    <location>
        <begin position="106"/>
        <end position="129"/>
    </location>
</feature>
<name>A0ABU1GQX4_9GAMM</name>
<gene>
    <name evidence="2" type="ORF">QC820_16770</name>
</gene>
<feature type="non-terminal residue" evidence="2">
    <location>
        <position position="173"/>
    </location>
</feature>
<protein>
    <submittedName>
        <fullName evidence="2">Uncharacterized protein</fullName>
    </submittedName>
</protein>
<comment type="caution">
    <text evidence="2">The sequence shown here is derived from an EMBL/GenBank/DDBJ whole genome shotgun (WGS) entry which is preliminary data.</text>
</comment>
<dbReference type="EMBL" id="JARWAL010000050">
    <property type="protein sequence ID" value="MDR5894440.1"/>
    <property type="molecule type" value="Genomic_DNA"/>
</dbReference>
<reference evidence="2 3" key="1">
    <citation type="submission" date="2023-04" db="EMBL/GenBank/DDBJ databases">
        <title>A long-awaited taxogenomic arrangement of the family Halomonadaceae.</title>
        <authorList>
            <person name="De La Haba R."/>
            <person name="Chuvochina M."/>
            <person name="Wittouck S."/>
            <person name="Arahal D.R."/>
            <person name="Sanchez-Porro C."/>
            <person name="Hugenholtz P."/>
            <person name="Ventosa A."/>
        </authorList>
    </citation>
    <scope>NUCLEOTIDE SEQUENCE [LARGE SCALE GENOMIC DNA]</scope>
    <source>
        <strain evidence="2 3">DSM 17332</strain>
    </source>
</reference>
<feature type="transmembrane region" description="Helical" evidence="1">
    <location>
        <begin position="77"/>
        <end position="100"/>
    </location>
</feature>
<keyword evidence="1" id="KW-1133">Transmembrane helix</keyword>
<accession>A0ABU1GQX4</accession>
<keyword evidence="1" id="KW-0472">Membrane</keyword>
<proteinExistence type="predicted"/>
<keyword evidence="3" id="KW-1185">Reference proteome</keyword>
<evidence type="ECO:0000256" key="1">
    <source>
        <dbReference type="SAM" id="Phobius"/>
    </source>
</evidence>
<organism evidence="2 3">
    <name type="scientific">Halomonas mongoliensis</name>
    <dbReference type="NCBI Taxonomy" id="321265"/>
    <lineage>
        <taxon>Bacteria</taxon>
        <taxon>Pseudomonadati</taxon>
        <taxon>Pseudomonadota</taxon>
        <taxon>Gammaproteobacteria</taxon>
        <taxon>Oceanospirillales</taxon>
        <taxon>Halomonadaceae</taxon>
        <taxon>Halomonas</taxon>
    </lineage>
</organism>
<keyword evidence="1" id="KW-0812">Transmembrane</keyword>
<evidence type="ECO:0000313" key="3">
    <source>
        <dbReference type="Proteomes" id="UP001252270"/>
    </source>
</evidence>
<dbReference type="Proteomes" id="UP001252270">
    <property type="component" value="Unassembled WGS sequence"/>
</dbReference>
<sequence>MHTTARDFFNLYIRANWGFSSTLSKIRGFDKHNPSLEKQQRVPGIEAGRFNDSVITVNSTFLEVVDSGNRLRGINSFFGAAVLAVTLYLTFLAAVALLKYESLPAIVYVMMAFCCLVLFFIFAIMNMLIRWDMFRKTHYPIRFNRVDRKVYAWSQDMGVVTMNWDDIHFYQSK</sequence>